<keyword evidence="5" id="KW-0479">Metal-binding</keyword>
<evidence type="ECO:0000313" key="6">
    <source>
        <dbReference type="EMBL" id="KMW59990.1"/>
    </source>
</evidence>
<dbReference type="Proteomes" id="UP000037178">
    <property type="component" value="Unassembled WGS sequence"/>
</dbReference>
<comment type="cofactor">
    <cofactor evidence="5">
        <name>Mn(2+)</name>
        <dbReference type="ChEBI" id="CHEBI:29035"/>
    </cofactor>
    <cofactor evidence="5">
        <name>Fe(2+)</name>
        <dbReference type="ChEBI" id="CHEBI:29033"/>
    </cofactor>
    <text evidence="5">Binds 1 Mn(2+) or Fe(2+) ion per subunit.</text>
</comment>
<proteinExistence type="predicted"/>
<feature type="binding site" evidence="5">
    <location>
        <position position="26"/>
    </location>
    <ligand>
        <name>Fe cation</name>
        <dbReference type="ChEBI" id="CHEBI:24875"/>
    </ligand>
</feature>
<sequence>MAKNDLLLTHTFDGNATRYELAGRPHHDHIIDVETGEVREFVSHEIERLQARVAEDHGYKIVAHRLELYCRKAL</sequence>
<gene>
    <name evidence="6" type="ORF">AIOL_000139</name>
</gene>
<name>A0A0J9EB30_9RHOB</name>
<feature type="binding site" evidence="5">
    <location>
        <position position="64"/>
    </location>
    <ligand>
        <name>Fe cation</name>
        <dbReference type="ChEBI" id="CHEBI:24875"/>
    </ligand>
</feature>
<dbReference type="InterPro" id="IPR043135">
    <property type="entry name" value="Fur_C"/>
</dbReference>
<evidence type="ECO:0000256" key="3">
    <source>
        <dbReference type="ARBA" id="ARBA00023125"/>
    </source>
</evidence>
<accession>A0A0J9EB30</accession>
<comment type="caution">
    <text evidence="6">The sequence shown here is derived from an EMBL/GenBank/DDBJ whole genome shotgun (WGS) entry which is preliminary data.</text>
</comment>
<evidence type="ECO:0000256" key="1">
    <source>
        <dbReference type="ARBA" id="ARBA00022491"/>
    </source>
</evidence>
<dbReference type="GO" id="GO:0003677">
    <property type="term" value="F:DNA binding"/>
    <property type="evidence" value="ECO:0007669"/>
    <property type="project" value="UniProtKB-KW"/>
</dbReference>
<dbReference type="STRING" id="1675527.AIOL_000139"/>
<dbReference type="EMBL" id="LFTY01000001">
    <property type="protein sequence ID" value="KMW59990.1"/>
    <property type="molecule type" value="Genomic_DNA"/>
</dbReference>
<evidence type="ECO:0000256" key="5">
    <source>
        <dbReference type="PIRSR" id="PIRSR602481-2"/>
    </source>
</evidence>
<feature type="binding site" evidence="5">
    <location>
        <position position="28"/>
    </location>
    <ligand>
        <name>Fe cation</name>
        <dbReference type="ChEBI" id="CHEBI:24875"/>
    </ligand>
</feature>
<protein>
    <submittedName>
        <fullName evidence="6">Manganese uptake regulation protein MUR</fullName>
    </submittedName>
</protein>
<evidence type="ECO:0000256" key="2">
    <source>
        <dbReference type="ARBA" id="ARBA00023015"/>
    </source>
</evidence>
<keyword evidence="1" id="KW-0678">Repressor</keyword>
<dbReference type="AlphaFoldDB" id="A0A0J9EB30"/>
<evidence type="ECO:0000256" key="4">
    <source>
        <dbReference type="ARBA" id="ARBA00023163"/>
    </source>
</evidence>
<dbReference type="Gene3D" id="3.30.1490.190">
    <property type="match status" value="1"/>
</dbReference>
<dbReference type="PATRIC" id="fig|1675527.3.peg.171"/>
<organism evidence="6 7">
    <name type="scientific">Candidatus Rhodobacter oscarellae</name>
    <dbReference type="NCBI Taxonomy" id="1675527"/>
    <lineage>
        <taxon>Bacteria</taxon>
        <taxon>Pseudomonadati</taxon>
        <taxon>Pseudomonadota</taxon>
        <taxon>Alphaproteobacteria</taxon>
        <taxon>Rhodobacterales</taxon>
        <taxon>Rhodobacter group</taxon>
        <taxon>Rhodobacter</taxon>
    </lineage>
</organism>
<keyword evidence="7" id="KW-1185">Reference proteome</keyword>
<keyword evidence="2" id="KW-0805">Transcription regulation</keyword>
<dbReference type="InterPro" id="IPR036390">
    <property type="entry name" value="WH_DNA-bd_sf"/>
</dbReference>
<dbReference type="GO" id="GO:0046872">
    <property type="term" value="F:metal ion binding"/>
    <property type="evidence" value="ECO:0007669"/>
    <property type="project" value="UniProtKB-KW"/>
</dbReference>
<dbReference type="SUPFAM" id="SSF46785">
    <property type="entry name" value="Winged helix' DNA-binding domain"/>
    <property type="match status" value="1"/>
</dbReference>
<dbReference type="InterPro" id="IPR002481">
    <property type="entry name" value="FUR"/>
</dbReference>
<reference evidence="6 7" key="1">
    <citation type="submission" date="2015-06" db="EMBL/GenBank/DDBJ databases">
        <title>Draft genome sequence of an Alphaproteobacteria species associated to the Mediterranean sponge Oscarella lobularis.</title>
        <authorList>
            <person name="Jourda C."/>
            <person name="Santini S."/>
            <person name="Claverie J.-M."/>
        </authorList>
    </citation>
    <scope>NUCLEOTIDE SEQUENCE [LARGE SCALE GENOMIC DNA]</scope>
    <source>
        <strain evidence="6">IGS</strain>
    </source>
</reference>
<evidence type="ECO:0000313" key="7">
    <source>
        <dbReference type="Proteomes" id="UP000037178"/>
    </source>
</evidence>
<feature type="binding site" evidence="5">
    <location>
        <position position="47"/>
    </location>
    <ligand>
        <name>Fe cation</name>
        <dbReference type="ChEBI" id="CHEBI:24875"/>
    </ligand>
</feature>
<keyword evidence="5" id="KW-0408">Iron</keyword>
<keyword evidence="3" id="KW-0238">DNA-binding</keyword>
<dbReference type="GO" id="GO:0003700">
    <property type="term" value="F:DNA-binding transcription factor activity"/>
    <property type="evidence" value="ECO:0007669"/>
    <property type="project" value="InterPro"/>
</dbReference>
<dbReference type="Pfam" id="PF01475">
    <property type="entry name" value="FUR"/>
    <property type="match status" value="1"/>
</dbReference>
<keyword evidence="4" id="KW-0804">Transcription</keyword>